<dbReference type="WBParaSite" id="Pan_g5340.t1">
    <property type="protein sequence ID" value="Pan_g5340.t1"/>
    <property type="gene ID" value="Pan_g5340"/>
</dbReference>
<organism evidence="1 2">
    <name type="scientific">Panagrellus redivivus</name>
    <name type="common">Microworm</name>
    <dbReference type="NCBI Taxonomy" id="6233"/>
    <lineage>
        <taxon>Eukaryota</taxon>
        <taxon>Metazoa</taxon>
        <taxon>Ecdysozoa</taxon>
        <taxon>Nematoda</taxon>
        <taxon>Chromadorea</taxon>
        <taxon>Rhabditida</taxon>
        <taxon>Tylenchina</taxon>
        <taxon>Panagrolaimomorpha</taxon>
        <taxon>Panagrolaimoidea</taxon>
        <taxon>Panagrolaimidae</taxon>
        <taxon>Panagrellus</taxon>
    </lineage>
</organism>
<protein>
    <submittedName>
        <fullName evidence="2">Uncharacterized protein</fullName>
    </submittedName>
</protein>
<dbReference type="AlphaFoldDB" id="A0A7E4W1E9"/>
<evidence type="ECO:0000313" key="1">
    <source>
        <dbReference type="Proteomes" id="UP000492821"/>
    </source>
</evidence>
<reference evidence="2" key="2">
    <citation type="submission" date="2020-10" db="UniProtKB">
        <authorList>
            <consortium name="WormBaseParasite"/>
        </authorList>
    </citation>
    <scope>IDENTIFICATION</scope>
</reference>
<reference evidence="1" key="1">
    <citation type="journal article" date="2013" name="Genetics">
        <title>The draft genome and transcriptome of Panagrellus redivivus are shaped by the harsh demands of a free-living lifestyle.</title>
        <authorList>
            <person name="Srinivasan J."/>
            <person name="Dillman A.R."/>
            <person name="Macchietto M.G."/>
            <person name="Heikkinen L."/>
            <person name="Lakso M."/>
            <person name="Fracchia K.M."/>
            <person name="Antoshechkin I."/>
            <person name="Mortazavi A."/>
            <person name="Wong G."/>
            <person name="Sternberg P.W."/>
        </authorList>
    </citation>
    <scope>NUCLEOTIDE SEQUENCE [LARGE SCALE GENOMIC DNA]</scope>
    <source>
        <strain evidence="1">MT8872</strain>
    </source>
</reference>
<accession>A0A7E4W1E9</accession>
<proteinExistence type="predicted"/>
<dbReference type="Proteomes" id="UP000492821">
    <property type="component" value="Unassembled WGS sequence"/>
</dbReference>
<name>A0A7E4W1E9_PANRE</name>
<keyword evidence="1" id="KW-1185">Reference proteome</keyword>
<sequence length="76" mass="8408">MSTLKVQSARCRVAKGAAGSHDKKNTVWVHVFCFMAYIGSVESVSSGRAQFSVSQARDTRTLWAISRTRSKKEVSK</sequence>
<evidence type="ECO:0000313" key="2">
    <source>
        <dbReference type="WBParaSite" id="Pan_g5340.t1"/>
    </source>
</evidence>